<keyword evidence="2" id="KW-1185">Reference proteome</keyword>
<dbReference type="EMBL" id="VSRR010044974">
    <property type="protein sequence ID" value="MPC77092.1"/>
    <property type="molecule type" value="Genomic_DNA"/>
</dbReference>
<name>A0A5B7I071_PORTR</name>
<dbReference type="AlphaFoldDB" id="A0A5B7I071"/>
<organism evidence="1 2">
    <name type="scientific">Portunus trituberculatus</name>
    <name type="common">Swimming crab</name>
    <name type="synonym">Neptunus trituberculatus</name>
    <dbReference type="NCBI Taxonomy" id="210409"/>
    <lineage>
        <taxon>Eukaryota</taxon>
        <taxon>Metazoa</taxon>
        <taxon>Ecdysozoa</taxon>
        <taxon>Arthropoda</taxon>
        <taxon>Crustacea</taxon>
        <taxon>Multicrustacea</taxon>
        <taxon>Malacostraca</taxon>
        <taxon>Eumalacostraca</taxon>
        <taxon>Eucarida</taxon>
        <taxon>Decapoda</taxon>
        <taxon>Pleocyemata</taxon>
        <taxon>Brachyura</taxon>
        <taxon>Eubrachyura</taxon>
        <taxon>Portunoidea</taxon>
        <taxon>Portunidae</taxon>
        <taxon>Portuninae</taxon>
        <taxon>Portunus</taxon>
    </lineage>
</organism>
<reference evidence="1 2" key="1">
    <citation type="submission" date="2019-05" db="EMBL/GenBank/DDBJ databases">
        <title>Another draft genome of Portunus trituberculatus and its Hox gene families provides insights of decapod evolution.</title>
        <authorList>
            <person name="Jeong J.-H."/>
            <person name="Song I."/>
            <person name="Kim S."/>
            <person name="Choi T."/>
            <person name="Kim D."/>
            <person name="Ryu S."/>
            <person name="Kim W."/>
        </authorList>
    </citation>
    <scope>NUCLEOTIDE SEQUENCE [LARGE SCALE GENOMIC DNA]</scope>
    <source>
        <tissue evidence="1">Muscle</tissue>
    </source>
</reference>
<evidence type="ECO:0000313" key="2">
    <source>
        <dbReference type="Proteomes" id="UP000324222"/>
    </source>
</evidence>
<proteinExistence type="predicted"/>
<sequence length="73" mass="8052">MNCLDVNLDKVSSSPCRDRRGLAAAEVSQEWLASPSGGGCVEEEEESDKNYLLAWRRGASDRCVAHPDWLNLS</sequence>
<gene>
    <name evidence="1" type="ORF">E2C01_071537</name>
</gene>
<comment type="caution">
    <text evidence="1">The sequence shown here is derived from an EMBL/GenBank/DDBJ whole genome shotgun (WGS) entry which is preliminary data.</text>
</comment>
<evidence type="ECO:0000313" key="1">
    <source>
        <dbReference type="EMBL" id="MPC77092.1"/>
    </source>
</evidence>
<dbReference type="Proteomes" id="UP000324222">
    <property type="component" value="Unassembled WGS sequence"/>
</dbReference>
<protein>
    <submittedName>
        <fullName evidence="1">Uncharacterized protein</fullName>
    </submittedName>
</protein>
<accession>A0A5B7I071</accession>